<gene>
    <name evidence="2" type="ORF">SDC9_136196</name>
</gene>
<evidence type="ECO:0000256" key="1">
    <source>
        <dbReference type="SAM" id="MobiDB-lite"/>
    </source>
</evidence>
<dbReference type="EMBL" id="VSSQ01036579">
    <property type="protein sequence ID" value="MPM89088.1"/>
    <property type="molecule type" value="Genomic_DNA"/>
</dbReference>
<proteinExistence type="predicted"/>
<sequence length="114" mass="13170">MRLAILRHHIDWPNNIDAMNSFADFNRVIIKKAHRQIIAVGLALNAFQQRDTRASRPHNGQPHIFGARKFPAGAILPVTKACQQHQQKRKRSSCEGNQRRQLLHRQPDRQQLIA</sequence>
<reference evidence="2" key="1">
    <citation type="submission" date="2019-08" db="EMBL/GenBank/DDBJ databases">
        <authorList>
            <person name="Kucharzyk K."/>
            <person name="Murdoch R.W."/>
            <person name="Higgins S."/>
            <person name="Loffler F."/>
        </authorList>
    </citation>
    <scope>NUCLEOTIDE SEQUENCE</scope>
</reference>
<comment type="caution">
    <text evidence="2">The sequence shown here is derived from an EMBL/GenBank/DDBJ whole genome shotgun (WGS) entry which is preliminary data.</text>
</comment>
<dbReference type="AlphaFoldDB" id="A0A645DJ76"/>
<name>A0A645DJ76_9ZZZZ</name>
<accession>A0A645DJ76</accession>
<protein>
    <submittedName>
        <fullName evidence="2">Uncharacterized protein</fullName>
    </submittedName>
</protein>
<organism evidence="2">
    <name type="scientific">bioreactor metagenome</name>
    <dbReference type="NCBI Taxonomy" id="1076179"/>
    <lineage>
        <taxon>unclassified sequences</taxon>
        <taxon>metagenomes</taxon>
        <taxon>ecological metagenomes</taxon>
    </lineage>
</organism>
<evidence type="ECO:0000313" key="2">
    <source>
        <dbReference type="EMBL" id="MPM89088.1"/>
    </source>
</evidence>
<feature type="region of interest" description="Disordered" evidence="1">
    <location>
        <begin position="80"/>
        <end position="114"/>
    </location>
</feature>